<dbReference type="RefSeq" id="WP_042728196.1">
    <property type="nucleotide sequence ID" value="NZ_JXNZ01000011.1"/>
</dbReference>
<accession>A0A0D0MZ55</accession>
<comment type="caution">
    <text evidence="2">The sequence shown here is derived from an EMBL/GenBank/DDBJ whole genome shotgun (WGS) entry which is preliminary data.</text>
</comment>
<dbReference type="PATRIC" id="fig|294.124.peg.452"/>
<dbReference type="InterPro" id="IPR056920">
    <property type="entry name" value="PRTase-CE"/>
</dbReference>
<protein>
    <recommendedName>
        <fullName evidence="1">PRTase-CE domain-containing protein</fullName>
    </recommendedName>
</protein>
<evidence type="ECO:0000313" key="3">
    <source>
        <dbReference type="Proteomes" id="UP000032101"/>
    </source>
</evidence>
<dbReference type="Pfam" id="PF24390">
    <property type="entry name" value="PRTase-CE"/>
    <property type="match status" value="1"/>
</dbReference>
<name>A0A0D0MZ55_PSEFL</name>
<dbReference type="Proteomes" id="UP000032101">
    <property type="component" value="Unassembled WGS sequence"/>
</dbReference>
<organism evidence="2 3">
    <name type="scientific">Pseudomonas fluorescens</name>
    <dbReference type="NCBI Taxonomy" id="294"/>
    <lineage>
        <taxon>Bacteria</taxon>
        <taxon>Pseudomonadati</taxon>
        <taxon>Pseudomonadota</taxon>
        <taxon>Gammaproteobacteria</taxon>
        <taxon>Pseudomonadales</taxon>
        <taxon>Pseudomonadaceae</taxon>
        <taxon>Pseudomonas</taxon>
    </lineage>
</organism>
<evidence type="ECO:0000313" key="2">
    <source>
        <dbReference type="EMBL" id="KIQ61085.1"/>
    </source>
</evidence>
<dbReference type="EMBL" id="JXNZ01000011">
    <property type="protein sequence ID" value="KIQ61085.1"/>
    <property type="molecule type" value="Genomic_DNA"/>
</dbReference>
<gene>
    <name evidence="2" type="ORF">RL74_02215</name>
</gene>
<dbReference type="AlphaFoldDB" id="A0A0D0MZ55"/>
<evidence type="ECO:0000259" key="1">
    <source>
        <dbReference type="Pfam" id="PF24390"/>
    </source>
</evidence>
<dbReference type="OrthoDB" id="8427993at2"/>
<sequence>MYGYSPAFSLPKLIVVIYARDAASLISKLADACCAGWERHVSVRVLNAPKVNVEEYTDEIIDEFFNASSSMIFFQPGLLDKDLLDSEEVRCRPCATTKTMFQAMTPELMSLKIHWKSYAESQWEKSTLKSASPEQWVQQFAELGHRDIGRHLLKSLRVVTDAEIREAFKPAPYDDIGVRIAHGYIHEDEPGSSSIAIKSILEHMHPQGVIPIDLSNPDMFAFMNVDVLYIYEDGLWSGVEVVNRLQALSQNEALMRSNLQIVFRYCVTCDAGLSAARLFSVRNSAGKFQFPSAKPGFHFSFLQNEVDTRFPALTDRSDQSIRTAIDSVIEPYAFASSEIWGQERDASLGVCSEIGSQLVRYFLERKADGSESGESVVIPPEKIARMQLGAMSFASTIVFASSIPKPVLPVMWLGGEVTLSNRTVNWLPLFWDARRTGAVDH</sequence>
<feature type="domain" description="PRTase-CE" evidence="1">
    <location>
        <begin position="134"/>
        <end position="430"/>
    </location>
</feature>
<reference evidence="2 3" key="1">
    <citation type="submission" date="2015-01" db="EMBL/GenBank/DDBJ databases">
        <title>Draft Genome Sequence of the Biocontrol and Plant Growth-Promoting Rhizobacteria (PGPR) Pseudomonas fluorescens UM270.</title>
        <authorList>
            <person name="Hernandez-Salmeron J.E."/>
            <person name="Santoyo G."/>
            <person name="Moreno-Hagelsieb G."/>
            <person name="Hernandez-Leon R."/>
        </authorList>
    </citation>
    <scope>NUCLEOTIDE SEQUENCE [LARGE SCALE GENOMIC DNA]</scope>
    <source>
        <strain evidence="2 3">UM270</strain>
    </source>
</reference>
<proteinExistence type="predicted"/>